<feature type="domain" description="MobA-like NTP transferase" evidence="2">
    <location>
        <begin position="8"/>
        <end position="171"/>
    </location>
</feature>
<proteinExistence type="predicted"/>
<dbReference type="InterPro" id="IPR025877">
    <property type="entry name" value="MobA-like_NTP_Trfase"/>
</dbReference>
<evidence type="ECO:0000313" key="3">
    <source>
        <dbReference type="EMBL" id="MDT0683953.1"/>
    </source>
</evidence>
<reference evidence="3 4" key="1">
    <citation type="submission" date="2023-09" db="EMBL/GenBank/DDBJ databases">
        <authorList>
            <person name="Rey-Velasco X."/>
        </authorList>
    </citation>
    <scope>NUCLEOTIDE SEQUENCE [LARGE SCALE GENOMIC DNA]</scope>
    <source>
        <strain evidence="3 4">F158</strain>
    </source>
</reference>
<evidence type="ECO:0000259" key="2">
    <source>
        <dbReference type="Pfam" id="PF12804"/>
    </source>
</evidence>
<dbReference type="InterPro" id="IPR029044">
    <property type="entry name" value="Nucleotide-diphossugar_trans"/>
</dbReference>
<comment type="caution">
    <text evidence="3">The sequence shown here is derived from an EMBL/GenBank/DDBJ whole genome shotgun (WGS) entry which is preliminary data.</text>
</comment>
<protein>
    <submittedName>
        <fullName evidence="3">Nucleotidyltransferase family protein</fullName>
    </submittedName>
</protein>
<dbReference type="PANTHER" id="PTHR43777">
    <property type="entry name" value="MOLYBDENUM COFACTOR CYTIDYLYLTRANSFERASE"/>
    <property type="match status" value="1"/>
</dbReference>
<organism evidence="3 4">
    <name type="scientific">Tropicimonas omnivorans</name>
    <dbReference type="NCBI Taxonomy" id="3075590"/>
    <lineage>
        <taxon>Bacteria</taxon>
        <taxon>Pseudomonadati</taxon>
        <taxon>Pseudomonadota</taxon>
        <taxon>Alphaproteobacteria</taxon>
        <taxon>Rhodobacterales</taxon>
        <taxon>Roseobacteraceae</taxon>
        <taxon>Tropicimonas</taxon>
    </lineage>
</organism>
<dbReference type="Gene3D" id="3.90.550.10">
    <property type="entry name" value="Spore Coat Polysaccharide Biosynthesis Protein SpsA, Chain A"/>
    <property type="match status" value="1"/>
</dbReference>
<gene>
    <name evidence="3" type="ORF">RM543_14780</name>
</gene>
<keyword evidence="1" id="KW-0460">Magnesium</keyword>
<dbReference type="RefSeq" id="WP_311692963.1">
    <property type="nucleotide sequence ID" value="NZ_JAVRHL010000003.1"/>
</dbReference>
<dbReference type="PANTHER" id="PTHR43777:SF1">
    <property type="entry name" value="MOLYBDENUM COFACTOR CYTIDYLYLTRANSFERASE"/>
    <property type="match status" value="1"/>
</dbReference>
<evidence type="ECO:0000256" key="1">
    <source>
        <dbReference type="ARBA" id="ARBA00022842"/>
    </source>
</evidence>
<sequence>MSRGVPLLILAAGASRRMAGRDKLIEPVDGVPLLRRTATEALAASRATGSGPVTVLLPGLDHPRAAVLDGLDVARMEVPDHAEGIGATIRTGAAAFASLPRLLILLGDMPEIGREDIAAVLSAPGEAPDALVWRGVTEDGEPGHPILFDASLIPELLRLSGDDGGRAAVSAAGKRLHLVHLPGRRALRDLDTPEDWAAWRRETGR</sequence>
<dbReference type="CDD" id="cd04182">
    <property type="entry name" value="GT_2_like_f"/>
    <property type="match status" value="1"/>
</dbReference>
<evidence type="ECO:0000313" key="4">
    <source>
        <dbReference type="Proteomes" id="UP001265259"/>
    </source>
</evidence>
<dbReference type="EMBL" id="JAVRHL010000003">
    <property type="protein sequence ID" value="MDT0683953.1"/>
    <property type="molecule type" value="Genomic_DNA"/>
</dbReference>
<keyword evidence="4" id="KW-1185">Reference proteome</keyword>
<accession>A0ABU3DK41</accession>
<dbReference type="SUPFAM" id="SSF53448">
    <property type="entry name" value="Nucleotide-diphospho-sugar transferases"/>
    <property type="match status" value="1"/>
</dbReference>
<name>A0ABU3DK41_9RHOB</name>
<dbReference type="Proteomes" id="UP001265259">
    <property type="component" value="Unassembled WGS sequence"/>
</dbReference>
<dbReference type="Pfam" id="PF12804">
    <property type="entry name" value="NTP_transf_3"/>
    <property type="match status" value="1"/>
</dbReference>